<name>A0A318TZE5_9RHOB</name>
<dbReference type="Gene3D" id="6.10.340.10">
    <property type="match status" value="1"/>
</dbReference>
<gene>
    <name evidence="10" type="ORF">C8J30_104138</name>
</gene>
<keyword evidence="7" id="KW-1133">Transmembrane helix</keyword>
<dbReference type="GO" id="GO:0006935">
    <property type="term" value="P:chemotaxis"/>
    <property type="evidence" value="ECO:0007669"/>
    <property type="project" value="UniProtKB-KW"/>
</dbReference>
<feature type="domain" description="HAMP" evidence="9">
    <location>
        <begin position="308"/>
        <end position="360"/>
    </location>
</feature>
<evidence type="ECO:0000256" key="1">
    <source>
        <dbReference type="ARBA" id="ARBA00004370"/>
    </source>
</evidence>
<sequence>MARAGTSRSFLSYLVRMGLVIVICTLAVFATIFYSALIDRAAERQSVSIAELNADLATLERTLASARDLEAKFRISREEAQIEDHAKKIARASAELKDLVTETSALGLTASATQAAAMQDLLDTYEENFALYADTRRVLGLDAESGLEGQLRTAVHAAEKMIGSIAVPKVEITLLKMRRHEKDFIMRLDPKYIDELDKEIATFSTYPDTMFLSQQHRDRTLAKLTEYQEAFHQYADLALQIGDTTRACDESYDTMPKALDALRAHFGSDVAQLQAKADTEKARGYMLMGVAGVIGMLVLAFSAVRLFRATVMPLRDVTTAVQELAEGRTDISVPNARVSEVRSISAALESFRATILERQRLEVESAAAAEREDQARAAAAAQERAEMADRARKAEEERAAAAAAQAREHAAAQEIAEVVAACAEGDFSRRLRTDDKTGVFADLCAGMNRIGEAADDGLTAVRVALERLAERDLTHRMPTRFHGIFAEIAETMNRTTESLTGTLTDISISATAVDTSAREIAGAADDLARRSERNAAMLEQTASALEQMSATVRSAANSAQTARSAVTAISNRAGKGHEVVTRAVSAMDEIKTSSEAIGRILQVIDDIAFQTNLLALNAGVEAARAGDAGRGFAVVASEVRALAQRSSEAAREIARLIETASNNVNHGVGLVHDSGQALREIVAGVEDVAQKISEIVTASQETATGIGEISNATTELDRTTQQNAAVFEETNAAVRSLQGEATALAESVAAFRLKGEEMRPRYTPAAEDPGKALFVSRRSA</sequence>
<evidence type="ECO:0000313" key="10">
    <source>
        <dbReference type="EMBL" id="PYF10659.1"/>
    </source>
</evidence>
<feature type="coiled-coil region" evidence="5">
    <location>
        <begin position="377"/>
        <end position="404"/>
    </location>
</feature>
<reference evidence="10 11" key="1">
    <citation type="submission" date="2018-06" db="EMBL/GenBank/DDBJ databases">
        <title>Genomic Encyclopedia of Type Strains, Phase III (KMG-III): the genomes of soil and plant-associated and newly described type strains.</title>
        <authorList>
            <person name="Whitman W."/>
        </authorList>
    </citation>
    <scope>NUCLEOTIDE SEQUENCE [LARGE SCALE GENOMIC DNA]</scope>
    <source>
        <strain evidence="10 11">JA737</strain>
    </source>
</reference>
<organism evidence="10 11">
    <name type="scientific">Rhodobacter viridis</name>
    <dbReference type="NCBI Taxonomy" id="1054202"/>
    <lineage>
        <taxon>Bacteria</taxon>
        <taxon>Pseudomonadati</taxon>
        <taxon>Pseudomonadota</taxon>
        <taxon>Alphaproteobacteria</taxon>
        <taxon>Rhodobacterales</taxon>
        <taxon>Rhodobacter group</taxon>
        <taxon>Rhodobacter</taxon>
    </lineage>
</organism>
<keyword evidence="7" id="KW-0812">Transmembrane</keyword>
<dbReference type="Pfam" id="PF00015">
    <property type="entry name" value="MCPsignal"/>
    <property type="match status" value="1"/>
</dbReference>
<evidence type="ECO:0000256" key="4">
    <source>
        <dbReference type="PROSITE-ProRule" id="PRU00284"/>
    </source>
</evidence>
<dbReference type="SMART" id="SM01358">
    <property type="entry name" value="HBM"/>
    <property type="match status" value="1"/>
</dbReference>
<evidence type="ECO:0000256" key="3">
    <source>
        <dbReference type="ARBA" id="ARBA00029447"/>
    </source>
</evidence>
<dbReference type="PANTHER" id="PTHR43531:SF11">
    <property type="entry name" value="METHYL-ACCEPTING CHEMOTAXIS PROTEIN 3"/>
    <property type="match status" value="1"/>
</dbReference>
<dbReference type="RefSeq" id="WP_181420811.1">
    <property type="nucleotide sequence ID" value="NZ_QJTK01000004.1"/>
</dbReference>
<comment type="similarity">
    <text evidence="3">Belongs to the methyl-accepting chemotaxis (MCP) protein family.</text>
</comment>
<dbReference type="GO" id="GO:0016020">
    <property type="term" value="C:membrane"/>
    <property type="evidence" value="ECO:0007669"/>
    <property type="project" value="UniProtKB-SubCell"/>
</dbReference>
<keyword evidence="5" id="KW-0175">Coiled coil</keyword>
<dbReference type="GO" id="GO:0007165">
    <property type="term" value="P:signal transduction"/>
    <property type="evidence" value="ECO:0007669"/>
    <property type="project" value="UniProtKB-KW"/>
</dbReference>
<dbReference type="InterPro" id="IPR051310">
    <property type="entry name" value="MCP_chemotaxis"/>
</dbReference>
<comment type="subcellular location">
    <subcellularLocation>
        <location evidence="1">Membrane</location>
    </subcellularLocation>
</comment>
<keyword evidence="4" id="KW-0807">Transducer</keyword>
<dbReference type="CDD" id="cd11386">
    <property type="entry name" value="MCP_signal"/>
    <property type="match status" value="1"/>
</dbReference>
<evidence type="ECO:0000256" key="2">
    <source>
        <dbReference type="ARBA" id="ARBA00022500"/>
    </source>
</evidence>
<dbReference type="Pfam" id="PF00672">
    <property type="entry name" value="HAMP"/>
    <property type="match status" value="1"/>
</dbReference>
<evidence type="ECO:0000256" key="6">
    <source>
        <dbReference type="SAM" id="MobiDB-lite"/>
    </source>
</evidence>
<proteinExistence type="inferred from homology"/>
<dbReference type="SUPFAM" id="SSF58104">
    <property type="entry name" value="Methyl-accepting chemotaxis protein (MCP) signaling domain"/>
    <property type="match status" value="1"/>
</dbReference>
<feature type="transmembrane region" description="Helical" evidence="7">
    <location>
        <begin position="285"/>
        <end position="307"/>
    </location>
</feature>
<evidence type="ECO:0000259" key="8">
    <source>
        <dbReference type="PROSITE" id="PS50111"/>
    </source>
</evidence>
<feature type="transmembrane region" description="Helical" evidence="7">
    <location>
        <begin position="13"/>
        <end position="37"/>
    </location>
</feature>
<dbReference type="PROSITE" id="PS50885">
    <property type="entry name" value="HAMP"/>
    <property type="match status" value="2"/>
</dbReference>
<keyword evidence="2" id="KW-0145">Chemotaxis</keyword>
<comment type="caution">
    <text evidence="10">The sequence shown here is derived from an EMBL/GenBank/DDBJ whole genome shotgun (WGS) entry which is preliminary data.</text>
</comment>
<dbReference type="Gene3D" id="1.20.120.1530">
    <property type="match status" value="1"/>
</dbReference>
<dbReference type="AlphaFoldDB" id="A0A318TZE5"/>
<keyword evidence="7" id="KW-0472">Membrane</keyword>
<evidence type="ECO:0000256" key="5">
    <source>
        <dbReference type="SAM" id="Coils"/>
    </source>
</evidence>
<evidence type="ECO:0000256" key="7">
    <source>
        <dbReference type="SAM" id="Phobius"/>
    </source>
</evidence>
<dbReference type="InterPro" id="IPR003660">
    <property type="entry name" value="HAMP_dom"/>
</dbReference>
<dbReference type="Gene3D" id="1.10.287.950">
    <property type="entry name" value="Methyl-accepting chemotaxis protein"/>
    <property type="match status" value="1"/>
</dbReference>
<feature type="domain" description="HAMP" evidence="9">
    <location>
        <begin position="458"/>
        <end position="504"/>
    </location>
</feature>
<dbReference type="SMART" id="SM00304">
    <property type="entry name" value="HAMP"/>
    <property type="match status" value="3"/>
</dbReference>
<feature type="coiled-coil region" evidence="5">
    <location>
        <begin position="42"/>
        <end position="102"/>
    </location>
</feature>
<dbReference type="PANTHER" id="PTHR43531">
    <property type="entry name" value="PROTEIN ICFG"/>
    <property type="match status" value="1"/>
</dbReference>
<dbReference type="PROSITE" id="PS50111">
    <property type="entry name" value="CHEMOTAXIS_TRANSDUC_2"/>
    <property type="match status" value="1"/>
</dbReference>
<feature type="region of interest" description="Disordered" evidence="6">
    <location>
        <begin position="761"/>
        <end position="780"/>
    </location>
</feature>
<feature type="domain" description="Methyl-accepting transducer" evidence="8">
    <location>
        <begin position="509"/>
        <end position="738"/>
    </location>
</feature>
<dbReference type="SMART" id="SM00283">
    <property type="entry name" value="MA"/>
    <property type="match status" value="1"/>
</dbReference>
<evidence type="ECO:0000313" key="11">
    <source>
        <dbReference type="Proteomes" id="UP000247727"/>
    </source>
</evidence>
<accession>A0A318TZE5</accession>
<evidence type="ECO:0000259" key="9">
    <source>
        <dbReference type="PROSITE" id="PS50885"/>
    </source>
</evidence>
<keyword evidence="11" id="KW-1185">Reference proteome</keyword>
<protein>
    <submittedName>
        <fullName evidence="10">Methyl-accepting chemotaxis protein</fullName>
    </submittedName>
</protein>
<dbReference type="InterPro" id="IPR004089">
    <property type="entry name" value="MCPsignal_dom"/>
</dbReference>
<dbReference type="FunFam" id="1.10.287.950:FF:000001">
    <property type="entry name" value="Methyl-accepting chemotaxis sensory transducer"/>
    <property type="match status" value="1"/>
</dbReference>
<dbReference type="EMBL" id="QJTK01000004">
    <property type="protein sequence ID" value="PYF10659.1"/>
    <property type="molecule type" value="Genomic_DNA"/>
</dbReference>
<dbReference type="Proteomes" id="UP000247727">
    <property type="component" value="Unassembled WGS sequence"/>
</dbReference>
<dbReference type="InterPro" id="IPR032255">
    <property type="entry name" value="HBM"/>
</dbReference>